<dbReference type="PROSITE" id="PS51257">
    <property type="entry name" value="PROKAR_LIPOPROTEIN"/>
    <property type="match status" value="1"/>
</dbReference>
<keyword evidence="2" id="KW-0862">Zinc</keyword>
<keyword evidence="1" id="KW-0479">Metal-binding</keyword>
<dbReference type="EMBL" id="CABFNP030001284">
    <property type="protein sequence ID" value="CAI6096648.1"/>
    <property type="molecule type" value="Genomic_DNA"/>
</dbReference>
<dbReference type="Proteomes" id="UP001160390">
    <property type="component" value="Unassembled WGS sequence"/>
</dbReference>
<dbReference type="InterPro" id="IPR018163">
    <property type="entry name" value="Thr/Ala-tRNA-synth_IIc_edit"/>
</dbReference>
<dbReference type="Gene3D" id="3.30.980.10">
    <property type="entry name" value="Threonyl-trna Synthetase, Chain A, domain 2"/>
    <property type="match status" value="1"/>
</dbReference>
<evidence type="ECO:0000256" key="2">
    <source>
        <dbReference type="ARBA" id="ARBA00022833"/>
    </source>
</evidence>
<dbReference type="AlphaFoldDB" id="A0AA35Q5E9"/>
<dbReference type="GO" id="GO:0002196">
    <property type="term" value="F:Ser-tRNA(Ala) deacylase activity"/>
    <property type="evidence" value="ECO:0007669"/>
    <property type="project" value="TreeGrafter"/>
</dbReference>
<dbReference type="PANTHER" id="PTHR43462">
    <property type="entry name" value="ALANYL-TRNA EDITING PROTEIN"/>
    <property type="match status" value="1"/>
</dbReference>
<dbReference type="SUPFAM" id="SSF55186">
    <property type="entry name" value="ThrRS/AlaRS common domain"/>
    <property type="match status" value="1"/>
</dbReference>
<dbReference type="GO" id="GO:0000166">
    <property type="term" value="F:nucleotide binding"/>
    <property type="evidence" value="ECO:0007669"/>
    <property type="project" value="InterPro"/>
</dbReference>
<dbReference type="InterPro" id="IPR051335">
    <property type="entry name" value="Alanyl-tRNA_Editing_Enzymes"/>
</dbReference>
<gene>
    <name evidence="3" type="ORF">CCHLO57077_00003150</name>
</gene>
<evidence type="ECO:0000256" key="1">
    <source>
        <dbReference type="ARBA" id="ARBA00022723"/>
    </source>
</evidence>
<proteinExistence type="predicted"/>
<evidence type="ECO:0000313" key="4">
    <source>
        <dbReference type="Proteomes" id="UP001160390"/>
    </source>
</evidence>
<dbReference type="PANTHER" id="PTHR43462:SF1">
    <property type="entry name" value="ALANYL-TRNA EDITING PROTEIN AARSD1"/>
    <property type="match status" value="1"/>
</dbReference>
<keyword evidence="4" id="KW-1185">Reference proteome</keyword>
<accession>A0AA35Q5E9</accession>
<sequence length="454" mass="49578">MSESTKLAELQGQIVGALACQRDSYLESLDAVVVSCVKKEAPPLQNGTKKKAKASNEVQKDTWLIEFSDSPSDYGTLQLLSDTNSEAIPIKFVERLGLRCVCHSPQPLKVGERVRQNIDVKRRWDNMQQHTGQHLLSAVMNSYDGLNTLGWGMGSEGDMNYVDLARKPSEAEMEAIQTRCNEMISENLPIAVDTPSDAKQDRLPGDYDKSKGVIRVISIGGIDRNTSTPTNKPVTDMHALSCCGTHLRQTSHISLILLGSTQMVHGKNCRLSFTAGRRAIDLSASSVGAMRSMARLWSCGQGAEEVAAAASRTNDALADFKKREKKLLAEIATYEVERIKSEVREEKAVWVYRADTGLEFFTGIIAQVKESVKREGAVLLMASGEEKKSGSIVIYGEPAHVQVLTGKVQEAVEGVKGGGKGEKWQGKVTEWKKGQLEGLKEVARSYAGSTDISS</sequence>
<comment type="caution">
    <text evidence="3">The sequence shown here is derived from an EMBL/GenBank/DDBJ whole genome shotgun (WGS) entry which is preliminary data.</text>
</comment>
<organism evidence="3 4">
    <name type="scientific">Clonostachys chloroleuca</name>
    <dbReference type="NCBI Taxonomy" id="1926264"/>
    <lineage>
        <taxon>Eukaryota</taxon>
        <taxon>Fungi</taxon>
        <taxon>Dikarya</taxon>
        <taxon>Ascomycota</taxon>
        <taxon>Pezizomycotina</taxon>
        <taxon>Sordariomycetes</taxon>
        <taxon>Hypocreomycetidae</taxon>
        <taxon>Hypocreales</taxon>
        <taxon>Bionectriaceae</taxon>
        <taxon>Clonostachys</taxon>
    </lineage>
</organism>
<protein>
    <submittedName>
        <fullName evidence="3">Uncharacterized protein</fullName>
    </submittedName>
</protein>
<name>A0AA35Q5E9_9HYPO</name>
<dbReference type="GO" id="GO:0046872">
    <property type="term" value="F:metal ion binding"/>
    <property type="evidence" value="ECO:0007669"/>
    <property type="project" value="UniProtKB-KW"/>
</dbReference>
<evidence type="ECO:0000313" key="3">
    <source>
        <dbReference type="EMBL" id="CAI6096648.1"/>
    </source>
</evidence>
<reference evidence="3" key="1">
    <citation type="submission" date="2023-01" db="EMBL/GenBank/DDBJ databases">
        <authorList>
            <person name="Piombo E."/>
        </authorList>
    </citation>
    <scope>NUCLEOTIDE SEQUENCE</scope>
</reference>